<dbReference type="GeneID" id="38133502"/>
<dbReference type="AlphaFoldDB" id="A0A3F3QBG5"/>
<gene>
    <name evidence="1" type="ORF">BDQ94DRAFT_137908</name>
</gene>
<dbReference type="RefSeq" id="XP_026629527.1">
    <property type="nucleotide sequence ID" value="XM_026765146.1"/>
</dbReference>
<accession>A0A3F3QBG5</accession>
<sequence>MISRGLSRESTQFTLPPHLRNLVINCQVGSQPRCLRSTVRYRSGLRGVKSICNRRKTQIPGYTFLVSVGDKLITLPHGVGFENNSVKLEGAPHAWVAYGMH</sequence>
<organism evidence="1 2">
    <name type="scientific">Aspergillus welwitschiae</name>
    <dbReference type="NCBI Taxonomy" id="1341132"/>
    <lineage>
        <taxon>Eukaryota</taxon>
        <taxon>Fungi</taxon>
        <taxon>Dikarya</taxon>
        <taxon>Ascomycota</taxon>
        <taxon>Pezizomycotina</taxon>
        <taxon>Eurotiomycetes</taxon>
        <taxon>Eurotiomycetidae</taxon>
        <taxon>Eurotiales</taxon>
        <taxon>Aspergillaceae</taxon>
        <taxon>Aspergillus</taxon>
        <taxon>Aspergillus subgen. Circumdati</taxon>
    </lineage>
</organism>
<protein>
    <submittedName>
        <fullName evidence="1">Uncharacterized protein</fullName>
    </submittedName>
</protein>
<keyword evidence="2" id="KW-1185">Reference proteome</keyword>
<evidence type="ECO:0000313" key="2">
    <source>
        <dbReference type="Proteomes" id="UP000253729"/>
    </source>
</evidence>
<name>A0A3F3QBG5_9EURO</name>
<evidence type="ECO:0000313" key="1">
    <source>
        <dbReference type="EMBL" id="RDH36505.1"/>
    </source>
</evidence>
<reference evidence="1 2" key="1">
    <citation type="submission" date="2018-07" db="EMBL/GenBank/DDBJ databases">
        <title>The genomes of Aspergillus section Nigri reveals drivers in fungal speciation.</title>
        <authorList>
            <consortium name="DOE Joint Genome Institute"/>
            <person name="Vesth T.C."/>
            <person name="Nybo J."/>
            <person name="Theobald S."/>
            <person name="Brandl J."/>
            <person name="Frisvad J.C."/>
            <person name="Nielsen K.F."/>
            <person name="Lyhne E.K."/>
            <person name="Kogle M.E."/>
            <person name="Kuo A."/>
            <person name="Riley R."/>
            <person name="Clum A."/>
            <person name="Nolan M."/>
            <person name="Lipzen A."/>
            <person name="Salamov A."/>
            <person name="Henrissat B."/>
            <person name="Wiebenga A."/>
            <person name="De vries R.P."/>
            <person name="Grigoriev I.V."/>
            <person name="Mortensen U.H."/>
            <person name="Andersen M.R."/>
            <person name="Baker S.E."/>
        </authorList>
    </citation>
    <scope>NUCLEOTIDE SEQUENCE [LARGE SCALE GENOMIC DNA]</scope>
    <source>
        <strain evidence="1 2">CBS 139.54b</strain>
    </source>
</reference>
<dbReference type="Proteomes" id="UP000253729">
    <property type="component" value="Unassembled WGS sequence"/>
</dbReference>
<proteinExistence type="predicted"/>
<dbReference type="EMBL" id="KZ852037">
    <property type="protein sequence ID" value="RDH36505.1"/>
    <property type="molecule type" value="Genomic_DNA"/>
</dbReference>